<evidence type="ECO:0000259" key="2">
    <source>
        <dbReference type="PROSITE" id="PS51178"/>
    </source>
</evidence>
<dbReference type="KEGG" id="dwd:DSCW_02320"/>
<reference evidence="3 4" key="1">
    <citation type="submission" date="2019-11" db="EMBL/GenBank/DDBJ databases">
        <title>Comparative genomics of hydrocarbon-degrading Desulfosarcina strains.</title>
        <authorList>
            <person name="Watanabe M."/>
            <person name="Kojima H."/>
            <person name="Fukui M."/>
        </authorList>
    </citation>
    <scope>NUCLEOTIDE SEQUENCE [LARGE SCALE GENOMIC DNA]</scope>
    <source>
        <strain evidence="3 4">PP31</strain>
    </source>
</reference>
<keyword evidence="1" id="KW-0472">Membrane</keyword>
<organism evidence="3 4">
    <name type="scientific">Desulfosarcina widdelii</name>
    <dbReference type="NCBI Taxonomy" id="947919"/>
    <lineage>
        <taxon>Bacteria</taxon>
        <taxon>Pseudomonadati</taxon>
        <taxon>Thermodesulfobacteriota</taxon>
        <taxon>Desulfobacteria</taxon>
        <taxon>Desulfobacterales</taxon>
        <taxon>Desulfosarcinaceae</taxon>
        <taxon>Desulfosarcina</taxon>
    </lineage>
</organism>
<dbReference type="Gene3D" id="3.30.10.20">
    <property type="match status" value="3"/>
</dbReference>
<keyword evidence="1" id="KW-0812">Transmembrane</keyword>
<dbReference type="AlphaFoldDB" id="A0A5K7YWP3"/>
<feature type="transmembrane region" description="Helical" evidence="1">
    <location>
        <begin position="20"/>
        <end position="41"/>
    </location>
</feature>
<feature type="domain" description="PASTA" evidence="2">
    <location>
        <begin position="43"/>
        <end position="110"/>
    </location>
</feature>
<proteinExistence type="predicted"/>
<gene>
    <name evidence="3" type="ORF">DSCW_02320</name>
</gene>
<feature type="domain" description="PASTA" evidence="2">
    <location>
        <begin position="111"/>
        <end position="178"/>
    </location>
</feature>
<dbReference type="CDD" id="cd06577">
    <property type="entry name" value="PASTA_pknB"/>
    <property type="match status" value="3"/>
</dbReference>
<dbReference type="RefSeq" id="WP_155301987.1">
    <property type="nucleotide sequence ID" value="NZ_AP021875.1"/>
</dbReference>
<sequence>MMPPVSSIRPVLRKVLRVGLLIALFMAMAAAGAYLALTLIVKGEEPVVVPDLVGKDVLYSLEILSDLGLNTRVRGTVYHEQVPKNHVIDQDPEPGASIKRGRDVKIRVSRGPERIVMPNLTGLSLQQSRILLTENGLCKGSLATMASSRQNKGQVVAQHPPAGATTSRDGCADLLISGGPRSFSFPMPDLSGQPLEKTLRRLDALRVTVGSIQFSFRPGSPLETVLEQTPPSGYRVAAGSQVDLTVNRSQVAWPDSDREPSDAMKLFRYTLENGFLNKRVTVMVGKSQGPMRLFDDFVSPGQEIWLLIPKSDTSSVRVYVDGQLMKSTYQKFATLNWQ</sequence>
<dbReference type="EMBL" id="AP021875">
    <property type="protein sequence ID" value="BBO72815.1"/>
    <property type="molecule type" value="Genomic_DNA"/>
</dbReference>
<name>A0A5K7YWP3_9BACT</name>
<evidence type="ECO:0000256" key="1">
    <source>
        <dbReference type="SAM" id="Phobius"/>
    </source>
</evidence>
<keyword evidence="4" id="KW-1185">Reference proteome</keyword>
<dbReference type="Pfam" id="PF03793">
    <property type="entry name" value="PASTA"/>
    <property type="match status" value="3"/>
</dbReference>
<dbReference type="PROSITE" id="PS51178">
    <property type="entry name" value="PASTA"/>
    <property type="match status" value="3"/>
</dbReference>
<dbReference type="Proteomes" id="UP000427769">
    <property type="component" value="Chromosome"/>
</dbReference>
<keyword evidence="1" id="KW-1133">Transmembrane helix</keyword>
<evidence type="ECO:0000313" key="3">
    <source>
        <dbReference type="EMBL" id="BBO72815.1"/>
    </source>
</evidence>
<accession>A0A5K7YWP3</accession>
<protein>
    <recommendedName>
        <fullName evidence="2">PASTA domain-containing protein</fullName>
    </recommendedName>
</protein>
<feature type="domain" description="PASTA" evidence="2">
    <location>
        <begin position="179"/>
        <end position="248"/>
    </location>
</feature>
<dbReference type="SMART" id="SM00740">
    <property type="entry name" value="PASTA"/>
    <property type="match status" value="3"/>
</dbReference>
<evidence type="ECO:0000313" key="4">
    <source>
        <dbReference type="Proteomes" id="UP000427769"/>
    </source>
</evidence>
<dbReference type="OrthoDB" id="5413511at2"/>
<dbReference type="InterPro" id="IPR005543">
    <property type="entry name" value="PASTA_dom"/>
</dbReference>